<name>A0A914DQ85_9BILA</name>
<dbReference type="Gene3D" id="3.40.50.1000">
    <property type="entry name" value="HAD superfamily/HAD-like"/>
    <property type="match status" value="1"/>
</dbReference>
<feature type="region of interest" description="Disordered" evidence="1">
    <location>
        <begin position="1"/>
        <end position="29"/>
    </location>
</feature>
<dbReference type="FunFam" id="3.40.50.300:FF:000737">
    <property type="entry name" value="Bifunctional polynucleotide phosphatase/kinase"/>
    <property type="match status" value="1"/>
</dbReference>
<dbReference type="NCBIfam" id="TIGR01664">
    <property type="entry name" value="DNA-3'-Pase"/>
    <property type="match status" value="1"/>
</dbReference>
<evidence type="ECO:0000313" key="2">
    <source>
        <dbReference type="Proteomes" id="UP000887540"/>
    </source>
</evidence>
<dbReference type="WBParaSite" id="ACRNAN_scaffold339.g17340.t1">
    <property type="protein sequence ID" value="ACRNAN_scaffold339.g17340.t1"/>
    <property type="gene ID" value="ACRNAN_scaffold339.g17340"/>
</dbReference>
<proteinExistence type="predicted"/>
<dbReference type="InterPro" id="IPR036412">
    <property type="entry name" value="HAD-like_sf"/>
</dbReference>
<dbReference type="SUPFAM" id="SSF52540">
    <property type="entry name" value="P-loop containing nucleoside triphosphate hydrolases"/>
    <property type="match status" value="1"/>
</dbReference>
<dbReference type="InterPro" id="IPR023214">
    <property type="entry name" value="HAD_sf"/>
</dbReference>
<keyword evidence="2" id="KW-1185">Reference proteome</keyword>
<dbReference type="GO" id="GO:0046403">
    <property type="term" value="F:polynucleotide 3'-phosphatase activity"/>
    <property type="evidence" value="ECO:0007669"/>
    <property type="project" value="TreeGrafter"/>
</dbReference>
<evidence type="ECO:0000313" key="3">
    <source>
        <dbReference type="WBParaSite" id="ACRNAN_scaffold339.g17340.t1"/>
    </source>
</evidence>
<dbReference type="InterPro" id="IPR013954">
    <property type="entry name" value="PNK3P"/>
</dbReference>
<dbReference type="SUPFAM" id="SSF56784">
    <property type="entry name" value="HAD-like"/>
    <property type="match status" value="1"/>
</dbReference>
<dbReference type="Pfam" id="PF13671">
    <property type="entry name" value="AAA_33"/>
    <property type="match status" value="1"/>
</dbReference>
<protein>
    <submittedName>
        <fullName evidence="3">Bifunctional polynucleotide phosphatase/kinase</fullName>
    </submittedName>
</protein>
<dbReference type="InterPro" id="IPR027417">
    <property type="entry name" value="P-loop_NTPase"/>
</dbReference>
<dbReference type="PANTHER" id="PTHR12083">
    <property type="entry name" value="BIFUNCTIONAL POLYNUCLEOTIDE PHOSPHATASE/KINASE"/>
    <property type="match status" value="1"/>
</dbReference>
<dbReference type="NCBIfam" id="TIGR01662">
    <property type="entry name" value="HAD-SF-IIIA"/>
    <property type="match status" value="1"/>
</dbReference>
<dbReference type="PANTHER" id="PTHR12083:SF9">
    <property type="entry name" value="BIFUNCTIONAL POLYNUCLEOTIDE PHOSPHATASE_KINASE"/>
    <property type="match status" value="1"/>
</dbReference>
<dbReference type="Proteomes" id="UP000887540">
    <property type="component" value="Unplaced"/>
</dbReference>
<reference evidence="3" key="1">
    <citation type="submission" date="2022-11" db="UniProtKB">
        <authorList>
            <consortium name="WormBaseParasite"/>
        </authorList>
    </citation>
    <scope>IDENTIFICATION</scope>
</reference>
<dbReference type="GO" id="GO:0003690">
    <property type="term" value="F:double-stranded DNA binding"/>
    <property type="evidence" value="ECO:0007669"/>
    <property type="project" value="TreeGrafter"/>
</dbReference>
<dbReference type="Gene3D" id="3.40.50.300">
    <property type="entry name" value="P-loop containing nucleotide triphosphate hydrolases"/>
    <property type="match status" value="1"/>
</dbReference>
<dbReference type="GO" id="GO:0006281">
    <property type="term" value="P:DNA repair"/>
    <property type="evidence" value="ECO:0007669"/>
    <property type="project" value="TreeGrafter"/>
</dbReference>
<sequence>MSKRKIPEKRKSEEQENQSEEPASKKLAPIFQPKSSIADGVWKNLKDDLMIFTMNGVVAREKILGFDLDGTLIKTRSGGHFAKNDDDWQLWANNVSKKIAEYFENDYKICIFTNQKGMQLGHVKPEGFKRKIQAICGKIGVPIQVFISMGPPEFRKPYIGMWTRLEKYENGGVTVKRDESLYVGDAAGRIPSSTRPKKDHSAADRLFALNLKLPFKTPEQFFLDQPKEEPYELKSFDPHEILDNPEIVQFDPADTVIPYPGTEVIVFVGYPGSGKSAVANQLKEKYGYGVVCRDELKTWEKVVAKAKEMLKAKKSVIVDCTNPDAASRQRYVKLAKELNVQCRCFVMNTSYEHAQHNNAFRLLIGTDKAHKGVNTMVMNVFRKNFTEPTVKEGFIEVVKVNFVPMFQEPSHRDIYEMRLTD</sequence>
<evidence type="ECO:0000256" key="1">
    <source>
        <dbReference type="SAM" id="MobiDB-lite"/>
    </source>
</evidence>
<accession>A0A914DQ85</accession>
<dbReference type="Pfam" id="PF08645">
    <property type="entry name" value="PNK3P"/>
    <property type="match status" value="1"/>
</dbReference>
<dbReference type="FunFam" id="3.40.50.1000:FF:000078">
    <property type="entry name" value="Bifunctional polynucleotide phosphatase/kinase"/>
    <property type="match status" value="1"/>
</dbReference>
<dbReference type="InterPro" id="IPR006551">
    <property type="entry name" value="Polynucleotide_phosphatase"/>
</dbReference>
<dbReference type="GO" id="GO:0046404">
    <property type="term" value="F:ATP-dependent polydeoxyribonucleotide 5'-hydroxyl-kinase activity"/>
    <property type="evidence" value="ECO:0007669"/>
    <property type="project" value="TreeGrafter"/>
</dbReference>
<dbReference type="InterPro" id="IPR006549">
    <property type="entry name" value="HAD-SF_hydro_IIIA"/>
</dbReference>
<organism evidence="2 3">
    <name type="scientific">Acrobeloides nanus</name>
    <dbReference type="NCBI Taxonomy" id="290746"/>
    <lineage>
        <taxon>Eukaryota</taxon>
        <taxon>Metazoa</taxon>
        <taxon>Ecdysozoa</taxon>
        <taxon>Nematoda</taxon>
        <taxon>Chromadorea</taxon>
        <taxon>Rhabditida</taxon>
        <taxon>Tylenchina</taxon>
        <taxon>Cephalobomorpha</taxon>
        <taxon>Cephaloboidea</taxon>
        <taxon>Cephalobidae</taxon>
        <taxon>Acrobeloides</taxon>
    </lineage>
</organism>
<dbReference type="AlphaFoldDB" id="A0A914DQ85"/>